<keyword evidence="2" id="KW-0614">Plasmid</keyword>
<feature type="transmembrane region" description="Helical" evidence="1">
    <location>
        <begin position="34"/>
        <end position="53"/>
    </location>
</feature>
<keyword evidence="1" id="KW-1133">Transmembrane helix</keyword>
<reference evidence="2" key="1">
    <citation type="submission" date="2019-09" db="EMBL/GenBank/DDBJ databases">
        <authorList>
            <person name="Gross C."/>
            <person name="Bohn E."/>
        </authorList>
    </citation>
    <scope>NUCLEOTIDE SEQUENCE</scope>
    <source>
        <strain evidence="2">ID40</strain>
        <plasmid evidence="2">1</plasmid>
    </source>
</reference>
<keyword evidence="1" id="KW-0472">Membrane</keyword>
<gene>
    <name evidence="2" type="ORF">TUEID40_06516</name>
</gene>
<name>A0A5E5RCP1_PSEAI</name>
<dbReference type="EMBL" id="LR700249">
    <property type="protein sequence ID" value="VVH85293.1"/>
    <property type="molecule type" value="Genomic_DNA"/>
</dbReference>
<geneLocation type="plasmid" evidence="2">
    <name>1</name>
</geneLocation>
<feature type="transmembrane region" description="Helical" evidence="1">
    <location>
        <begin position="59"/>
        <end position="76"/>
    </location>
</feature>
<sequence>MKEMSTQVPLHNPDLENKAAFVQRRESFGIPTKIWVGVVGMGLIALFGSLYMFGVWLGLLVGTVMCLVITIPVFMIHKEDPDAWVFWLQSLTAPDFLDPLKFDHAVYTSWLGGRKRRILLLSWNDNDPVIGSAFTEKE</sequence>
<proteinExistence type="predicted"/>
<keyword evidence="1" id="KW-0812">Transmembrane</keyword>
<evidence type="ECO:0000256" key="1">
    <source>
        <dbReference type="SAM" id="Phobius"/>
    </source>
</evidence>
<dbReference type="AlphaFoldDB" id="A0A5E5RCP1"/>
<evidence type="ECO:0000313" key="2">
    <source>
        <dbReference type="EMBL" id="VVH85293.1"/>
    </source>
</evidence>
<accession>A0A5E5RCP1</accession>
<protein>
    <submittedName>
        <fullName evidence="2">Uncharacterized protein</fullName>
    </submittedName>
</protein>
<organism evidence="2">
    <name type="scientific">Pseudomonas aeruginosa</name>
    <dbReference type="NCBI Taxonomy" id="287"/>
    <lineage>
        <taxon>Bacteria</taxon>
        <taxon>Pseudomonadati</taxon>
        <taxon>Pseudomonadota</taxon>
        <taxon>Gammaproteobacteria</taxon>
        <taxon>Pseudomonadales</taxon>
        <taxon>Pseudomonadaceae</taxon>
        <taxon>Pseudomonas</taxon>
    </lineage>
</organism>